<dbReference type="AlphaFoldDB" id="A0A1B6PP37"/>
<evidence type="ECO:0000313" key="2">
    <source>
        <dbReference type="EMBL" id="KXG27426.1"/>
    </source>
</evidence>
<sequence>MAGRGPTRRGAANTEAGDARRGLARGRVRPAWCVRARSIWRDELGKSTARSSQHGGGGARRGLAGGLWVGDFAFPVRKKFWVKDLFPVLDLNQQMQLVFG</sequence>
<dbReference type="InParanoid" id="A0A1B6PP37"/>
<evidence type="ECO:0000256" key="1">
    <source>
        <dbReference type="SAM" id="MobiDB-lite"/>
    </source>
</evidence>
<name>A0A1B6PP37_SORBI</name>
<organism evidence="2 3">
    <name type="scientific">Sorghum bicolor</name>
    <name type="common">Sorghum</name>
    <name type="synonym">Sorghum vulgare</name>
    <dbReference type="NCBI Taxonomy" id="4558"/>
    <lineage>
        <taxon>Eukaryota</taxon>
        <taxon>Viridiplantae</taxon>
        <taxon>Streptophyta</taxon>
        <taxon>Embryophyta</taxon>
        <taxon>Tracheophyta</taxon>
        <taxon>Spermatophyta</taxon>
        <taxon>Magnoliopsida</taxon>
        <taxon>Liliopsida</taxon>
        <taxon>Poales</taxon>
        <taxon>Poaceae</taxon>
        <taxon>PACMAD clade</taxon>
        <taxon>Panicoideae</taxon>
        <taxon>Andropogonodae</taxon>
        <taxon>Andropogoneae</taxon>
        <taxon>Sorghinae</taxon>
        <taxon>Sorghum</taxon>
    </lineage>
</organism>
<dbReference type="Proteomes" id="UP000000768">
    <property type="component" value="Chromosome 6"/>
</dbReference>
<reference evidence="2 3" key="1">
    <citation type="journal article" date="2009" name="Nature">
        <title>The Sorghum bicolor genome and the diversification of grasses.</title>
        <authorList>
            <person name="Paterson A.H."/>
            <person name="Bowers J.E."/>
            <person name="Bruggmann R."/>
            <person name="Dubchak I."/>
            <person name="Grimwood J."/>
            <person name="Gundlach H."/>
            <person name="Haberer G."/>
            <person name="Hellsten U."/>
            <person name="Mitros T."/>
            <person name="Poliakov A."/>
            <person name="Schmutz J."/>
            <person name="Spannagl M."/>
            <person name="Tang H."/>
            <person name="Wang X."/>
            <person name="Wicker T."/>
            <person name="Bharti A.K."/>
            <person name="Chapman J."/>
            <person name="Feltus F.A."/>
            <person name="Gowik U."/>
            <person name="Grigoriev I.V."/>
            <person name="Lyons E."/>
            <person name="Maher C.A."/>
            <person name="Martis M."/>
            <person name="Narechania A."/>
            <person name="Otillar R.P."/>
            <person name="Penning B.W."/>
            <person name="Salamov A.A."/>
            <person name="Wang Y."/>
            <person name="Zhang L."/>
            <person name="Carpita N.C."/>
            <person name="Freeling M."/>
            <person name="Gingle A.R."/>
            <person name="Hash C.T."/>
            <person name="Keller B."/>
            <person name="Klein P."/>
            <person name="Kresovich S."/>
            <person name="McCann M.C."/>
            <person name="Ming R."/>
            <person name="Peterson D.G."/>
            <person name="Mehboob-ur-Rahman"/>
            <person name="Ware D."/>
            <person name="Westhoff P."/>
            <person name="Mayer K.F."/>
            <person name="Messing J."/>
            <person name="Rokhsar D.S."/>
        </authorList>
    </citation>
    <scope>NUCLEOTIDE SEQUENCE [LARGE SCALE GENOMIC DNA]</scope>
    <source>
        <strain evidence="3">cv. BTx623</strain>
    </source>
</reference>
<dbReference type="Gramene" id="KXG27426">
    <property type="protein sequence ID" value="KXG27426"/>
    <property type="gene ID" value="SORBI_3006G265500"/>
</dbReference>
<dbReference type="EMBL" id="CM000765">
    <property type="protein sequence ID" value="KXG27426.1"/>
    <property type="molecule type" value="Genomic_DNA"/>
</dbReference>
<feature type="region of interest" description="Disordered" evidence="1">
    <location>
        <begin position="1"/>
        <end position="23"/>
    </location>
</feature>
<reference evidence="3" key="2">
    <citation type="journal article" date="2018" name="Plant J.">
        <title>The Sorghum bicolor reference genome: improved assembly, gene annotations, a transcriptome atlas, and signatures of genome organization.</title>
        <authorList>
            <person name="McCormick R.F."/>
            <person name="Truong S.K."/>
            <person name="Sreedasyam A."/>
            <person name="Jenkins J."/>
            <person name="Shu S."/>
            <person name="Sims D."/>
            <person name="Kennedy M."/>
            <person name="Amirebrahimi M."/>
            <person name="Weers B.D."/>
            <person name="McKinley B."/>
            <person name="Mattison A."/>
            <person name="Morishige D.T."/>
            <person name="Grimwood J."/>
            <person name="Schmutz J."/>
            <person name="Mullet J.E."/>
        </authorList>
    </citation>
    <scope>NUCLEOTIDE SEQUENCE [LARGE SCALE GENOMIC DNA]</scope>
    <source>
        <strain evidence="3">cv. BTx623</strain>
    </source>
</reference>
<protein>
    <submittedName>
        <fullName evidence="2">Uncharacterized protein</fullName>
    </submittedName>
</protein>
<evidence type="ECO:0000313" key="3">
    <source>
        <dbReference type="Proteomes" id="UP000000768"/>
    </source>
</evidence>
<accession>A0A1B6PP37</accession>
<proteinExistence type="predicted"/>
<keyword evidence="3" id="KW-1185">Reference proteome</keyword>
<gene>
    <name evidence="2" type="ORF">SORBI_3006G265500</name>
</gene>